<evidence type="ECO:0000313" key="3">
    <source>
        <dbReference type="Proteomes" id="UP000288812"/>
    </source>
</evidence>
<comment type="caution">
    <text evidence="2">The sequence shown here is derived from an EMBL/GenBank/DDBJ whole genome shotgun (WGS) entry which is preliminary data.</text>
</comment>
<evidence type="ECO:0000313" key="2">
    <source>
        <dbReference type="EMBL" id="RVU55258.1"/>
    </source>
</evidence>
<sequence>MKENNFLNIISKVTLGILIISILIFGFSFFSYSNMEDIEKDNKKLKNDLTQIVESEIEIKEKYNETMKAFEEIELEFTSKYGYDYTMGDEDVIESEIENLKSKNSSIKIQLKEEIKKYKDYYSGDYYLTETLDNSISKFVSLNSINDVDELNPDLYSYLELEKFMEEAIRSGTVKYLISLNKRDIKFDILAFTTAMYSDKLYEIGNDLSDIDQNLNKLYSQIVGLTEVYRNMETFGIKTGKLSYGNLLNLKKNSLTLIEEYFKNKGTIEFLESLGEENEKSK</sequence>
<gene>
    <name evidence="2" type="ORF">EF514_03025</name>
</gene>
<dbReference type="EMBL" id="RLIH01000003">
    <property type="protein sequence ID" value="RVU55258.1"/>
    <property type="molecule type" value="Genomic_DNA"/>
</dbReference>
<dbReference type="OrthoDB" id="1701287at2"/>
<proteinExistence type="predicted"/>
<feature type="transmembrane region" description="Helical" evidence="1">
    <location>
        <begin position="6"/>
        <end position="30"/>
    </location>
</feature>
<keyword evidence="1" id="KW-0812">Transmembrane</keyword>
<reference evidence="2 3" key="1">
    <citation type="submission" date="2018-11" db="EMBL/GenBank/DDBJ databases">
        <title>Genome sequencing and assembly of Anaerosphaera sp. nov., GS7-6-2.</title>
        <authorList>
            <person name="Rettenmaier R."/>
            <person name="Liebl W."/>
            <person name="Zverlov V."/>
        </authorList>
    </citation>
    <scope>NUCLEOTIDE SEQUENCE [LARGE SCALE GENOMIC DNA]</scope>
    <source>
        <strain evidence="2 3">GS7-6-2</strain>
    </source>
</reference>
<keyword evidence="1" id="KW-0472">Membrane</keyword>
<keyword evidence="1" id="KW-1133">Transmembrane helix</keyword>
<organism evidence="2 3">
    <name type="scientific">Anaerosphaera multitolerans</name>
    <dbReference type="NCBI Taxonomy" id="2487351"/>
    <lineage>
        <taxon>Bacteria</taxon>
        <taxon>Bacillati</taxon>
        <taxon>Bacillota</taxon>
        <taxon>Tissierellia</taxon>
        <taxon>Tissierellales</taxon>
        <taxon>Peptoniphilaceae</taxon>
        <taxon>Anaerosphaera</taxon>
    </lineage>
</organism>
<dbReference type="Proteomes" id="UP000288812">
    <property type="component" value="Unassembled WGS sequence"/>
</dbReference>
<dbReference type="RefSeq" id="WP_127723697.1">
    <property type="nucleotide sequence ID" value="NZ_RLIH01000003.1"/>
</dbReference>
<dbReference type="AlphaFoldDB" id="A0A437S8U7"/>
<accession>A0A437S8U7</accession>
<name>A0A437S8U7_9FIRM</name>
<evidence type="ECO:0000256" key="1">
    <source>
        <dbReference type="SAM" id="Phobius"/>
    </source>
</evidence>
<keyword evidence="3" id="KW-1185">Reference proteome</keyword>
<protein>
    <submittedName>
        <fullName evidence="2">Uncharacterized protein</fullName>
    </submittedName>
</protein>